<accession>A0AAE1QDU0</accession>
<proteinExistence type="predicted"/>
<dbReference type="InterPro" id="IPR003598">
    <property type="entry name" value="Ig_sub2"/>
</dbReference>
<name>A0AAE1QDU0_9EUCA</name>
<dbReference type="InterPro" id="IPR003599">
    <property type="entry name" value="Ig_sub"/>
</dbReference>
<dbReference type="CDD" id="cd00096">
    <property type="entry name" value="Ig"/>
    <property type="match status" value="1"/>
</dbReference>
<dbReference type="Gene3D" id="2.60.40.10">
    <property type="entry name" value="Immunoglobulins"/>
    <property type="match status" value="2"/>
</dbReference>
<evidence type="ECO:0000256" key="1">
    <source>
        <dbReference type="SAM" id="MobiDB-lite"/>
    </source>
</evidence>
<feature type="domain" description="Ig-like" evidence="2">
    <location>
        <begin position="109"/>
        <end position="196"/>
    </location>
</feature>
<dbReference type="FunFam" id="2.60.40.10:FF:000129">
    <property type="entry name" value="CLUMA_CG018772, isoform A"/>
    <property type="match status" value="1"/>
</dbReference>
<keyword evidence="4" id="KW-1185">Reference proteome</keyword>
<dbReference type="InterPro" id="IPR037448">
    <property type="entry name" value="Zig-8"/>
</dbReference>
<protein>
    <recommendedName>
        <fullName evidence="2">Ig-like domain-containing protein</fullName>
    </recommendedName>
</protein>
<dbReference type="Proteomes" id="UP001292094">
    <property type="component" value="Unassembled WGS sequence"/>
</dbReference>
<dbReference type="PANTHER" id="PTHR23279:SF21">
    <property type="entry name" value="DEFECTIVE PROBOSCIS EXTENSION RESPONSE 11, ISOFORM B-RELATED"/>
    <property type="match status" value="1"/>
</dbReference>
<evidence type="ECO:0000313" key="4">
    <source>
        <dbReference type="Proteomes" id="UP001292094"/>
    </source>
</evidence>
<gene>
    <name evidence="3" type="ORF">Pmani_004872</name>
</gene>
<dbReference type="InterPro" id="IPR013106">
    <property type="entry name" value="Ig_V-set"/>
</dbReference>
<feature type="region of interest" description="Disordered" evidence="1">
    <location>
        <begin position="33"/>
        <end position="79"/>
    </location>
</feature>
<dbReference type="InterPro" id="IPR007110">
    <property type="entry name" value="Ig-like_dom"/>
</dbReference>
<organism evidence="3 4">
    <name type="scientific">Petrolisthes manimaculis</name>
    <dbReference type="NCBI Taxonomy" id="1843537"/>
    <lineage>
        <taxon>Eukaryota</taxon>
        <taxon>Metazoa</taxon>
        <taxon>Ecdysozoa</taxon>
        <taxon>Arthropoda</taxon>
        <taxon>Crustacea</taxon>
        <taxon>Multicrustacea</taxon>
        <taxon>Malacostraca</taxon>
        <taxon>Eumalacostraca</taxon>
        <taxon>Eucarida</taxon>
        <taxon>Decapoda</taxon>
        <taxon>Pleocyemata</taxon>
        <taxon>Anomura</taxon>
        <taxon>Galatheoidea</taxon>
        <taxon>Porcellanidae</taxon>
        <taxon>Petrolisthes</taxon>
    </lineage>
</organism>
<dbReference type="SUPFAM" id="SSF48726">
    <property type="entry name" value="Immunoglobulin"/>
    <property type="match status" value="2"/>
</dbReference>
<comment type="caution">
    <text evidence="3">The sequence shown here is derived from an EMBL/GenBank/DDBJ whole genome shotgun (WGS) entry which is preliminary data.</text>
</comment>
<dbReference type="InterPro" id="IPR013783">
    <property type="entry name" value="Ig-like_fold"/>
</dbReference>
<dbReference type="SMART" id="SM00409">
    <property type="entry name" value="IG"/>
    <property type="match status" value="2"/>
</dbReference>
<dbReference type="AlphaFoldDB" id="A0AAE1QDU0"/>
<feature type="compositionally biased region" description="Basic and acidic residues" evidence="1">
    <location>
        <begin position="33"/>
        <end position="45"/>
    </location>
</feature>
<dbReference type="PANTHER" id="PTHR23279">
    <property type="entry name" value="DEFECTIVE PROBOSCIS EXTENSION RESPONSE DPR -RELATED"/>
    <property type="match status" value="1"/>
</dbReference>
<dbReference type="SMART" id="SM00408">
    <property type="entry name" value="IGc2"/>
    <property type="match status" value="2"/>
</dbReference>
<feature type="domain" description="Ig-like" evidence="2">
    <location>
        <begin position="212"/>
        <end position="314"/>
    </location>
</feature>
<evidence type="ECO:0000313" key="3">
    <source>
        <dbReference type="EMBL" id="KAK4324491.1"/>
    </source>
</evidence>
<dbReference type="InterPro" id="IPR036179">
    <property type="entry name" value="Ig-like_dom_sf"/>
</dbReference>
<reference evidence="3" key="1">
    <citation type="submission" date="2023-11" db="EMBL/GenBank/DDBJ databases">
        <title>Genome assemblies of two species of porcelain crab, Petrolisthes cinctipes and Petrolisthes manimaculis (Anomura: Porcellanidae).</title>
        <authorList>
            <person name="Angst P."/>
        </authorList>
    </citation>
    <scope>NUCLEOTIDE SEQUENCE</scope>
    <source>
        <strain evidence="3">PB745_02</strain>
        <tissue evidence="3">Gill</tissue>
    </source>
</reference>
<sequence>MQGLRRRGRGKARIRATAEKAWRRRGREVVVEERGGVEKVGRKDGGGGGVVEEEEEERRGNVDNDGDDDGGRGTTTTTTEDVLDDDYAFFILGYSVVMTDAGAGLYPGPYFPSSQPRNITVHQDSNAYLPCTVMQLGDKSVSWVRHEDADILTVGRYTFVKDERLTVHHSPDTHTWTLVIKFVQERDAGTYECQVSTEPKMALLVHLNVIVPKVEVVGAEEKYVQLGSKARLQCTVSSTVQLPDYIFWYHRDHRLLDFHQPRLNISLARRGGQGSEMSVTSTLTITNARVADGGNYTCLPSNLHPATALLHVITDKHPEAMHTGTGRVAPPSLPAWVLLLLLLLMLLV</sequence>
<dbReference type="SMART" id="SM00406">
    <property type="entry name" value="IGv"/>
    <property type="match status" value="2"/>
</dbReference>
<dbReference type="GO" id="GO:0050808">
    <property type="term" value="P:synapse organization"/>
    <property type="evidence" value="ECO:0007669"/>
    <property type="project" value="TreeGrafter"/>
</dbReference>
<dbReference type="PROSITE" id="PS50835">
    <property type="entry name" value="IG_LIKE"/>
    <property type="match status" value="2"/>
</dbReference>
<dbReference type="EMBL" id="JAWZYT010000357">
    <property type="protein sequence ID" value="KAK4324491.1"/>
    <property type="molecule type" value="Genomic_DNA"/>
</dbReference>
<evidence type="ECO:0000259" key="2">
    <source>
        <dbReference type="PROSITE" id="PS50835"/>
    </source>
</evidence>
<dbReference type="Pfam" id="PF07686">
    <property type="entry name" value="V-set"/>
    <property type="match status" value="1"/>
</dbReference>
<dbReference type="Pfam" id="PF13927">
    <property type="entry name" value="Ig_3"/>
    <property type="match status" value="1"/>
</dbReference>
<dbReference type="GO" id="GO:0032589">
    <property type="term" value="C:neuron projection membrane"/>
    <property type="evidence" value="ECO:0007669"/>
    <property type="project" value="TreeGrafter"/>
</dbReference>